<proteinExistence type="predicted"/>
<dbReference type="InterPro" id="IPR005046">
    <property type="entry name" value="DUF285"/>
</dbReference>
<name>A0A9W6ZZN1_9STRA</name>
<protein>
    <recommendedName>
        <fullName evidence="3">BspA family leucine-rich repeat surface protein</fullName>
    </recommendedName>
</protein>
<organism evidence="1 2">
    <name type="scientific">Triparma laevis f. longispina</name>
    <dbReference type="NCBI Taxonomy" id="1714387"/>
    <lineage>
        <taxon>Eukaryota</taxon>
        <taxon>Sar</taxon>
        <taxon>Stramenopiles</taxon>
        <taxon>Ochrophyta</taxon>
        <taxon>Bolidophyceae</taxon>
        <taxon>Parmales</taxon>
        <taxon>Triparmaceae</taxon>
        <taxon>Triparma</taxon>
    </lineage>
</organism>
<dbReference type="OrthoDB" id="46911at2759"/>
<dbReference type="Proteomes" id="UP001165122">
    <property type="component" value="Unassembled WGS sequence"/>
</dbReference>
<dbReference type="AlphaFoldDB" id="A0A9W6ZZN1"/>
<dbReference type="EMBL" id="BRXW01000480">
    <property type="protein sequence ID" value="GMH58750.1"/>
    <property type="molecule type" value="Genomic_DNA"/>
</dbReference>
<accession>A0A9W6ZZN1</accession>
<evidence type="ECO:0000313" key="1">
    <source>
        <dbReference type="EMBL" id="GMH58750.1"/>
    </source>
</evidence>
<sequence length="215" mass="23985">MMSRLQNLFVKSSLSGHSDEPTGLLAYNGLPEDCIQIVVSYIGVCRSLWSVALVSKGFLMHALPLIPILRKCMRSDEDIKVAAKEWCTDEQTAEMKYGPISVWDVSEVTSMRDLFSSCGIDGYEEARQFNADLSRWDVSNVTGMGAMFAFAESFNCNLSSWNVEKVEYMEAMFQGANAFDKNTIKGWQLQGKYTYSMFGGEFSGGTKWSELGEGT</sequence>
<evidence type="ECO:0008006" key="3">
    <source>
        <dbReference type="Google" id="ProtNLM"/>
    </source>
</evidence>
<evidence type="ECO:0000313" key="2">
    <source>
        <dbReference type="Proteomes" id="UP001165122"/>
    </source>
</evidence>
<comment type="caution">
    <text evidence="1">The sequence shown here is derived from an EMBL/GenBank/DDBJ whole genome shotgun (WGS) entry which is preliminary data.</text>
</comment>
<keyword evidence="2" id="KW-1185">Reference proteome</keyword>
<reference evidence="2" key="1">
    <citation type="journal article" date="2023" name="Commun. Biol.">
        <title>Genome analysis of Parmales, the sister group of diatoms, reveals the evolutionary specialization of diatoms from phago-mixotrophs to photoautotrophs.</title>
        <authorList>
            <person name="Ban H."/>
            <person name="Sato S."/>
            <person name="Yoshikawa S."/>
            <person name="Yamada K."/>
            <person name="Nakamura Y."/>
            <person name="Ichinomiya M."/>
            <person name="Sato N."/>
            <person name="Blanc-Mathieu R."/>
            <person name="Endo H."/>
            <person name="Kuwata A."/>
            <person name="Ogata H."/>
        </authorList>
    </citation>
    <scope>NUCLEOTIDE SEQUENCE [LARGE SCALE GENOMIC DNA]</scope>
    <source>
        <strain evidence="2">NIES 3700</strain>
    </source>
</reference>
<dbReference type="Pfam" id="PF03382">
    <property type="entry name" value="DUF285"/>
    <property type="match status" value="1"/>
</dbReference>
<gene>
    <name evidence="1" type="ORF">TrLO_g10943</name>
</gene>